<gene>
    <name evidence="1" type="ORF">FHOMOCKG_00038</name>
</gene>
<dbReference type="EMBL" id="OP880253">
    <property type="protein sequence ID" value="WAE39566.1"/>
    <property type="molecule type" value="Genomic_DNA"/>
</dbReference>
<reference evidence="1 2" key="1">
    <citation type="submission" date="2022-10" db="EMBL/GenBank/DDBJ databases">
        <title>Evolutionary Diversification of Methanotrophic Ca. Methanophagales (ANME-1) and Their Expansive Virome.</title>
        <authorList>
            <person name="Laso-Perez R."/>
            <person name="Wu F."/>
            <person name="Cremiere A."/>
            <person name="Speth D.R."/>
            <person name="Magyar J.S."/>
            <person name="Krupovic M."/>
            <person name="Orphan V.J."/>
        </authorList>
    </citation>
    <scope>NUCLEOTIDE SEQUENCE [LARGE SCALE GENOMIC DNA]</scope>
</reference>
<organism evidence="1 2">
    <name type="scientific">Methanophagales virus GBV302</name>
    <dbReference type="NCBI Taxonomy" id="2999281"/>
    <lineage>
        <taxon>Viruses</taxon>
        <taxon>Duplodnaviria</taxon>
        <taxon>Heunggongvirae</taxon>
        <taxon>Uroviricota</taxon>
        <taxon>Caudoviricetes</taxon>
        <taxon>Nakonvirales</taxon>
        <taxon>Ekchuahviridae</taxon>
        <taxon>Kukulkanvirus</taxon>
        <taxon>Kukulkanvirus mexicoense</taxon>
    </lineage>
</organism>
<accession>A0A9E9A664</accession>
<keyword evidence="2" id="KW-1185">Reference proteome</keyword>
<evidence type="ECO:0000313" key="1">
    <source>
        <dbReference type="EMBL" id="WAE39566.1"/>
    </source>
</evidence>
<dbReference type="Proteomes" id="UP001156237">
    <property type="component" value="Segment"/>
</dbReference>
<name>A0A9E9A664_9CAUD</name>
<sequence length="39" mass="4861">MINMIRLRLKSNEWQEAQEFIFQQSQFLEEELDDNDEEN</sequence>
<proteinExistence type="predicted"/>
<protein>
    <submittedName>
        <fullName evidence="1">Uncharacterized protein</fullName>
    </submittedName>
</protein>
<evidence type="ECO:0000313" key="2">
    <source>
        <dbReference type="Proteomes" id="UP001156237"/>
    </source>
</evidence>